<dbReference type="InterPro" id="IPR025970">
    <property type="entry name" value="SusE"/>
</dbReference>
<feature type="domain" description="SusE outer membrane protein" evidence="2">
    <location>
        <begin position="32"/>
        <end position="133"/>
    </location>
</feature>
<evidence type="ECO:0000313" key="4">
    <source>
        <dbReference type="Proteomes" id="UP000292855"/>
    </source>
</evidence>
<dbReference type="OrthoDB" id="975117at2"/>
<gene>
    <name evidence="3" type="ORF">EWE74_16070</name>
</gene>
<dbReference type="Pfam" id="PF14292">
    <property type="entry name" value="SusE"/>
    <property type="match status" value="1"/>
</dbReference>
<evidence type="ECO:0000256" key="1">
    <source>
        <dbReference type="SAM" id="SignalP"/>
    </source>
</evidence>
<accession>A0A4Q6XG26</accession>
<feature type="chain" id="PRO_5020579476" description="SusE outer membrane protein domain-containing protein" evidence="1">
    <location>
        <begin position="23"/>
        <end position="405"/>
    </location>
</feature>
<dbReference type="RefSeq" id="WP_130142625.1">
    <property type="nucleotide sequence ID" value="NZ_SGIT01000003.1"/>
</dbReference>
<proteinExistence type="predicted"/>
<dbReference type="Proteomes" id="UP000292855">
    <property type="component" value="Unassembled WGS sequence"/>
</dbReference>
<reference evidence="3 4" key="1">
    <citation type="submission" date="2019-02" db="EMBL/GenBank/DDBJ databases">
        <authorList>
            <person name="Li Y."/>
        </authorList>
    </citation>
    <scope>NUCLEOTIDE SEQUENCE [LARGE SCALE GENOMIC DNA]</scope>
    <source>
        <strain evidence="3 4">30C10-4-7</strain>
    </source>
</reference>
<dbReference type="EMBL" id="SGIT01000003">
    <property type="protein sequence ID" value="RZF58840.1"/>
    <property type="molecule type" value="Genomic_DNA"/>
</dbReference>
<organism evidence="3 4">
    <name type="scientific">Sphingobacterium corticibacterium</name>
    <dbReference type="NCBI Taxonomy" id="2484746"/>
    <lineage>
        <taxon>Bacteria</taxon>
        <taxon>Pseudomonadati</taxon>
        <taxon>Bacteroidota</taxon>
        <taxon>Sphingobacteriia</taxon>
        <taxon>Sphingobacteriales</taxon>
        <taxon>Sphingobacteriaceae</taxon>
        <taxon>Sphingobacterium</taxon>
    </lineage>
</organism>
<keyword evidence="4" id="KW-1185">Reference proteome</keyword>
<comment type="caution">
    <text evidence="3">The sequence shown here is derived from an EMBL/GenBank/DDBJ whole genome shotgun (WGS) entry which is preliminary data.</text>
</comment>
<evidence type="ECO:0000259" key="2">
    <source>
        <dbReference type="Pfam" id="PF14292"/>
    </source>
</evidence>
<protein>
    <recommendedName>
        <fullName evidence="2">SusE outer membrane protein domain-containing protein</fullName>
    </recommendedName>
</protein>
<sequence length="405" mass="44586">MKKIAYLYRILTLFLAVCGLNACSYEIVDIDKVPETMTLQASSGEIALDVEHLTDDIITFTWEPARSTSEDHVVLYTTKLDVIGNNFGSSTAIMQYEDDGIFSRSFTSEQLQNWANEKWKLPVNTPFTLEFRVIAQWEGGPTFEAPEVKTVTVRVHPIRTIVFDADNVFLDGSSVPGSRIELAKTIENNNVYAHVLDLDAGELIIPISYNGETNYISPSDNDGTLKDGETISVTVRENPIPWKIENPGEYRVVIDMQKATATIYSPAKALMPKVVDWNSGAGPVTTEITDLWMHGAINNWGTPIKMNCTVSLADPQVLVYTGGTTGKTKFIAYGGSDNDKNLAYAFSSPLTSAGLRQDITLILGKINDISGGFSGEHRNSYITIPGGTNLLVLDLRNMTILAEKR</sequence>
<name>A0A4Q6XG26_9SPHI</name>
<keyword evidence="1" id="KW-0732">Signal</keyword>
<dbReference type="AlphaFoldDB" id="A0A4Q6XG26"/>
<evidence type="ECO:0000313" key="3">
    <source>
        <dbReference type="EMBL" id="RZF58840.1"/>
    </source>
</evidence>
<feature type="signal peptide" evidence="1">
    <location>
        <begin position="1"/>
        <end position="22"/>
    </location>
</feature>